<comment type="function">
    <text evidence="8">Involved in pre-mRNA splicing.</text>
</comment>
<dbReference type="HOGENOM" id="CLU_051065_3_0_1"/>
<reference evidence="9 10" key="1">
    <citation type="submission" date="2014-04" db="EMBL/GenBank/DDBJ databases">
        <title>A new species of microsporidia sheds light on the evolution of extreme parasitism.</title>
        <authorList>
            <person name="Haag K.L."/>
            <person name="James T.Y."/>
            <person name="Larsson R."/>
            <person name="Schaer T.M."/>
            <person name="Refardt D."/>
            <person name="Pombert J.-F."/>
            <person name="Ebert D."/>
        </authorList>
    </citation>
    <scope>NUCLEOTIDE SEQUENCE [LARGE SCALE GENOMIC DNA]</scope>
    <source>
        <strain evidence="9 10">UGP3</strain>
        <tissue evidence="9">Spores</tissue>
    </source>
</reference>
<keyword evidence="5 8" id="KW-0747">Spliceosome</keyword>
<keyword evidence="6 8" id="KW-0508">mRNA splicing</keyword>
<organism evidence="9 10">
    <name type="scientific">Mitosporidium daphniae</name>
    <dbReference type="NCBI Taxonomy" id="1485682"/>
    <lineage>
        <taxon>Eukaryota</taxon>
        <taxon>Fungi</taxon>
        <taxon>Fungi incertae sedis</taxon>
        <taxon>Microsporidia</taxon>
        <taxon>Mitosporidium</taxon>
    </lineage>
</organism>
<dbReference type="Pfam" id="PF08231">
    <property type="entry name" value="SYF2"/>
    <property type="match status" value="1"/>
</dbReference>
<dbReference type="OrthoDB" id="199717at2759"/>
<evidence type="ECO:0000313" key="10">
    <source>
        <dbReference type="Proteomes" id="UP000029725"/>
    </source>
</evidence>
<evidence type="ECO:0000256" key="6">
    <source>
        <dbReference type="ARBA" id="ARBA00023187"/>
    </source>
</evidence>
<gene>
    <name evidence="9" type="ORF">DI09_47p140</name>
</gene>
<evidence type="ECO:0000256" key="5">
    <source>
        <dbReference type="ARBA" id="ARBA00022728"/>
    </source>
</evidence>
<dbReference type="VEuPathDB" id="MicrosporidiaDB:DI09_47p140"/>
<dbReference type="EMBL" id="JMKJ01000421">
    <property type="protein sequence ID" value="KGG51036.1"/>
    <property type="molecule type" value="Genomic_DNA"/>
</dbReference>
<evidence type="ECO:0000256" key="1">
    <source>
        <dbReference type="ARBA" id="ARBA00004123"/>
    </source>
</evidence>
<keyword evidence="10" id="KW-1185">Reference proteome</keyword>
<comment type="subunit">
    <text evidence="8">May be part of a spliceosome complex.</text>
</comment>
<keyword evidence="7 8" id="KW-0539">Nucleus</keyword>
<evidence type="ECO:0000313" key="9">
    <source>
        <dbReference type="EMBL" id="KGG51036.1"/>
    </source>
</evidence>
<comment type="subcellular location">
    <subcellularLocation>
        <location evidence="1 8">Nucleus</location>
    </subcellularLocation>
</comment>
<sequence length="243" mass="28620">MQGASPAGEDYTLTLSSRLERFQNLKIQRACNLEEVKKEDIGRQKNNPRLVARLARKHQKFSTIKAKRDAQKANVSYERIRSHQYSIEESDSWKDHLRRKAERKNPEYAGKYFLLFSDYGDLAKRKYDKLVANLKPDFALYRQQTPTDTIDPFTTFTPTRENVSKMVEDVYEQIEKRSTFSKKKRFNPDADVTYINERNKRFNEKISRAYGAITQELRESVEQGPYLGRINQHLHPKFGDTEE</sequence>
<evidence type="ECO:0000256" key="4">
    <source>
        <dbReference type="ARBA" id="ARBA00022664"/>
    </source>
</evidence>
<dbReference type="Proteomes" id="UP000029725">
    <property type="component" value="Unassembled WGS sequence"/>
</dbReference>
<dbReference type="GO" id="GO:0000974">
    <property type="term" value="C:Prp19 complex"/>
    <property type="evidence" value="ECO:0007669"/>
    <property type="project" value="TreeGrafter"/>
</dbReference>
<evidence type="ECO:0000256" key="8">
    <source>
        <dbReference type="RuleBase" id="RU367148"/>
    </source>
</evidence>
<dbReference type="GO" id="GO:0071014">
    <property type="term" value="C:post-mRNA release spliceosomal complex"/>
    <property type="evidence" value="ECO:0007669"/>
    <property type="project" value="TreeGrafter"/>
</dbReference>
<proteinExistence type="inferred from homology"/>
<comment type="caution">
    <text evidence="9">The sequence shown here is derived from an EMBL/GenBank/DDBJ whole genome shotgun (WGS) entry which is preliminary data.</text>
</comment>
<dbReference type="RefSeq" id="XP_013237463.1">
    <property type="nucleotide sequence ID" value="XM_013382009.1"/>
</dbReference>
<evidence type="ECO:0000256" key="2">
    <source>
        <dbReference type="ARBA" id="ARBA00010028"/>
    </source>
</evidence>
<dbReference type="GO" id="GO:0000398">
    <property type="term" value="P:mRNA splicing, via spliceosome"/>
    <property type="evidence" value="ECO:0007669"/>
    <property type="project" value="UniProtKB-UniRule"/>
</dbReference>
<evidence type="ECO:0000256" key="7">
    <source>
        <dbReference type="ARBA" id="ARBA00023242"/>
    </source>
</evidence>
<evidence type="ECO:0000256" key="3">
    <source>
        <dbReference type="ARBA" id="ARBA00014745"/>
    </source>
</evidence>
<dbReference type="AlphaFoldDB" id="A0A098VTI7"/>
<dbReference type="GO" id="GO:0071013">
    <property type="term" value="C:catalytic step 2 spliceosome"/>
    <property type="evidence" value="ECO:0007669"/>
    <property type="project" value="TreeGrafter"/>
</dbReference>
<dbReference type="PANTHER" id="PTHR13264">
    <property type="entry name" value="GCIP-INTERACTING PROTEIN P29"/>
    <property type="match status" value="1"/>
</dbReference>
<accession>A0A098VTI7</accession>
<dbReference type="InterPro" id="IPR013260">
    <property type="entry name" value="mRNA_splic_SYF2"/>
</dbReference>
<dbReference type="GeneID" id="25260072"/>
<comment type="similarity">
    <text evidence="2 8">Belongs to the SYF2 family.</text>
</comment>
<protein>
    <recommendedName>
        <fullName evidence="3 8">Pre-mRNA-splicing factor SYF2</fullName>
    </recommendedName>
</protein>
<keyword evidence="4 8" id="KW-0507">mRNA processing</keyword>
<name>A0A098VTI7_9MICR</name>
<dbReference type="PANTHER" id="PTHR13264:SF5">
    <property type="entry name" value="PRE-MRNA-SPLICING FACTOR SYF2"/>
    <property type="match status" value="1"/>
</dbReference>